<feature type="signal peptide" evidence="2">
    <location>
        <begin position="1"/>
        <end position="24"/>
    </location>
</feature>
<sequence length="187" mass="21575">MRFAKTTSVISALTLAIASSMALAKGPDHRGPHHGKGHSAKHWDGGKHHKRAHRQAERYKRHHDRHYDRGRNYHDRHDSGIDIYVSFFGDRHRRLARDYYQEHYYGHCPPGLAMKRNGCMPPGQAKKWRRGYPLGSDITYYDLDRHLRIRLGPPPDGHRYVRVASDILLLAVGTNLVVDAIENLGRY</sequence>
<protein>
    <recommendedName>
        <fullName evidence="5">RcnB family protein</fullName>
    </recommendedName>
</protein>
<feature type="compositionally biased region" description="Basic residues" evidence="1">
    <location>
        <begin position="47"/>
        <end position="64"/>
    </location>
</feature>
<feature type="region of interest" description="Disordered" evidence="1">
    <location>
        <begin position="24"/>
        <end position="72"/>
    </location>
</feature>
<dbReference type="OrthoDB" id="5432438at2"/>
<dbReference type="RefSeq" id="WP_119516702.1">
    <property type="nucleotide sequence ID" value="NZ_NQYH01000012.1"/>
</dbReference>
<feature type="chain" id="PRO_5017406239" description="RcnB family protein" evidence="2">
    <location>
        <begin position="25"/>
        <end position="187"/>
    </location>
</feature>
<dbReference type="AlphaFoldDB" id="A0A3A1YU52"/>
<evidence type="ECO:0000256" key="1">
    <source>
        <dbReference type="SAM" id="MobiDB-lite"/>
    </source>
</evidence>
<feature type="compositionally biased region" description="Basic residues" evidence="1">
    <location>
        <begin position="31"/>
        <end position="40"/>
    </location>
</feature>
<keyword evidence="2" id="KW-0732">Signal</keyword>
<name>A0A3A1YU52_9BURK</name>
<evidence type="ECO:0000313" key="3">
    <source>
        <dbReference type="EMBL" id="RIY39964.1"/>
    </source>
</evidence>
<comment type="caution">
    <text evidence="3">The sequence shown here is derived from an EMBL/GenBank/DDBJ whole genome shotgun (WGS) entry which is preliminary data.</text>
</comment>
<gene>
    <name evidence="3" type="ORF">CJP73_12850</name>
</gene>
<organism evidence="3 4">
    <name type="scientific">Neopusillimonas maritima</name>
    <dbReference type="NCBI Taxonomy" id="2026239"/>
    <lineage>
        <taxon>Bacteria</taxon>
        <taxon>Pseudomonadati</taxon>
        <taxon>Pseudomonadota</taxon>
        <taxon>Betaproteobacteria</taxon>
        <taxon>Burkholderiales</taxon>
        <taxon>Alcaligenaceae</taxon>
        <taxon>Neopusillimonas</taxon>
    </lineage>
</organism>
<dbReference type="Gene3D" id="3.10.450.160">
    <property type="entry name" value="inner membrane protein cigr"/>
    <property type="match status" value="1"/>
</dbReference>
<dbReference type="Proteomes" id="UP000266206">
    <property type="component" value="Unassembled WGS sequence"/>
</dbReference>
<evidence type="ECO:0008006" key="5">
    <source>
        <dbReference type="Google" id="ProtNLM"/>
    </source>
</evidence>
<accession>A0A3A1YU52</accession>
<evidence type="ECO:0000313" key="4">
    <source>
        <dbReference type="Proteomes" id="UP000266206"/>
    </source>
</evidence>
<reference evidence="3 4" key="1">
    <citation type="submission" date="2017-08" db="EMBL/GenBank/DDBJ databases">
        <title>Pusillimonas indicus sp. nov., a member of the family Alcaligenaceae isolated from surface seawater.</title>
        <authorList>
            <person name="Li J."/>
        </authorList>
    </citation>
    <scope>NUCLEOTIDE SEQUENCE [LARGE SCALE GENOMIC DNA]</scope>
    <source>
        <strain evidence="3 4">L52-1-41</strain>
    </source>
</reference>
<dbReference type="EMBL" id="NQYH01000012">
    <property type="protein sequence ID" value="RIY39964.1"/>
    <property type="molecule type" value="Genomic_DNA"/>
</dbReference>
<evidence type="ECO:0000256" key="2">
    <source>
        <dbReference type="SAM" id="SignalP"/>
    </source>
</evidence>
<proteinExistence type="predicted"/>